<dbReference type="Pfam" id="PF13377">
    <property type="entry name" value="Peripla_BP_3"/>
    <property type="match status" value="1"/>
</dbReference>
<dbReference type="GO" id="GO:0003700">
    <property type="term" value="F:DNA-binding transcription factor activity"/>
    <property type="evidence" value="ECO:0007669"/>
    <property type="project" value="TreeGrafter"/>
</dbReference>
<dbReference type="Gene3D" id="1.10.260.40">
    <property type="entry name" value="lambda repressor-like DNA-binding domains"/>
    <property type="match status" value="1"/>
</dbReference>
<gene>
    <name evidence="5" type="ORF">E6C70_13545</name>
</gene>
<dbReference type="PANTHER" id="PTHR30146">
    <property type="entry name" value="LACI-RELATED TRANSCRIPTIONAL REPRESSOR"/>
    <property type="match status" value="1"/>
</dbReference>
<sequence>MAESSPTRASVRDVAARTGLSIATVSRVMNGSEGVRLHTRELVLDVLEELGSAAPVARGHDRPTGGPVFVRCPYVLTDYFGLIVSAIAEELAARGRAMLLDAGESSQLRHPLGQLPIRAQAAGAILILPPEDASELGALRRHGFPFVIVDPRTASPTGSVVVSAAHHQGARSLTAHLTALGHRRIAVLAGPDDWLVSRERVSGHAAALAAVGLLPDAALQRSIGATTEEGHRAALELLTVSERPTAVVCFNDKVAVGTLRASRELGLGVPGDVSIVGFDDSDVSRASTPELTTVWQPLAEMGRLAVAQLTRLIERAPIDSLHAELATRLVVRGSSGPVRAD</sequence>
<evidence type="ECO:0000259" key="4">
    <source>
        <dbReference type="PROSITE" id="PS50932"/>
    </source>
</evidence>
<dbReference type="InterPro" id="IPR028082">
    <property type="entry name" value="Peripla_BP_I"/>
</dbReference>
<keyword evidence="3" id="KW-0804">Transcription</keyword>
<dbReference type="Gene3D" id="3.40.50.2300">
    <property type="match status" value="2"/>
</dbReference>
<dbReference type="CDD" id="cd01392">
    <property type="entry name" value="HTH_LacI"/>
    <property type="match status" value="1"/>
</dbReference>
<dbReference type="AlphaFoldDB" id="A0A4V3WTB5"/>
<keyword evidence="6" id="KW-1185">Reference proteome</keyword>
<dbReference type="InterPro" id="IPR010982">
    <property type="entry name" value="Lambda_DNA-bd_dom_sf"/>
</dbReference>
<accession>A0A4V3WTB5</accession>
<dbReference type="RefSeq" id="WP_136425084.1">
    <property type="nucleotide sequence ID" value="NZ_SSSN01000011.1"/>
</dbReference>
<evidence type="ECO:0000256" key="2">
    <source>
        <dbReference type="ARBA" id="ARBA00023125"/>
    </source>
</evidence>
<evidence type="ECO:0000256" key="3">
    <source>
        <dbReference type="ARBA" id="ARBA00023163"/>
    </source>
</evidence>
<protein>
    <submittedName>
        <fullName evidence="5">LacI family transcriptional regulator</fullName>
    </submittedName>
</protein>
<keyword evidence="1" id="KW-0805">Transcription regulation</keyword>
<dbReference type="SUPFAM" id="SSF53822">
    <property type="entry name" value="Periplasmic binding protein-like I"/>
    <property type="match status" value="1"/>
</dbReference>
<keyword evidence="2" id="KW-0238">DNA-binding</keyword>
<dbReference type="InterPro" id="IPR046335">
    <property type="entry name" value="LacI/GalR-like_sensor"/>
</dbReference>
<organism evidence="5 6">
    <name type="scientific">Orlajensenia flava</name>
    <dbReference type="NCBI Taxonomy" id="2565934"/>
    <lineage>
        <taxon>Bacteria</taxon>
        <taxon>Bacillati</taxon>
        <taxon>Actinomycetota</taxon>
        <taxon>Actinomycetes</taxon>
        <taxon>Micrococcales</taxon>
        <taxon>Microbacteriaceae</taxon>
        <taxon>Orlajensenia</taxon>
    </lineage>
</organism>
<dbReference type="InterPro" id="IPR000843">
    <property type="entry name" value="HTH_LacI"/>
</dbReference>
<dbReference type="SMART" id="SM00354">
    <property type="entry name" value="HTH_LACI"/>
    <property type="match status" value="1"/>
</dbReference>
<evidence type="ECO:0000256" key="1">
    <source>
        <dbReference type="ARBA" id="ARBA00023015"/>
    </source>
</evidence>
<proteinExistence type="predicted"/>
<name>A0A4V3WTB5_9MICO</name>
<dbReference type="Proteomes" id="UP000307380">
    <property type="component" value="Unassembled WGS sequence"/>
</dbReference>
<dbReference type="PANTHER" id="PTHR30146:SF153">
    <property type="entry name" value="LACTOSE OPERON REPRESSOR"/>
    <property type="match status" value="1"/>
</dbReference>
<dbReference type="EMBL" id="SSSN01000011">
    <property type="protein sequence ID" value="THG31317.1"/>
    <property type="molecule type" value="Genomic_DNA"/>
</dbReference>
<comment type="caution">
    <text evidence="5">The sequence shown here is derived from an EMBL/GenBank/DDBJ whole genome shotgun (WGS) entry which is preliminary data.</text>
</comment>
<dbReference type="GO" id="GO:0000976">
    <property type="term" value="F:transcription cis-regulatory region binding"/>
    <property type="evidence" value="ECO:0007669"/>
    <property type="project" value="TreeGrafter"/>
</dbReference>
<evidence type="ECO:0000313" key="5">
    <source>
        <dbReference type="EMBL" id="THG31317.1"/>
    </source>
</evidence>
<reference evidence="5 6" key="1">
    <citation type="submission" date="2019-04" db="EMBL/GenBank/DDBJ databases">
        <authorList>
            <person name="Jiang L."/>
        </authorList>
    </citation>
    <scope>NUCLEOTIDE SEQUENCE [LARGE SCALE GENOMIC DNA]</scope>
    <source>
        <strain evidence="5 6">YIM 131861</strain>
    </source>
</reference>
<dbReference type="SUPFAM" id="SSF47413">
    <property type="entry name" value="lambda repressor-like DNA-binding domains"/>
    <property type="match status" value="1"/>
</dbReference>
<evidence type="ECO:0000313" key="6">
    <source>
        <dbReference type="Proteomes" id="UP000307380"/>
    </source>
</evidence>
<feature type="domain" description="HTH lacI-type" evidence="4">
    <location>
        <begin position="9"/>
        <end position="51"/>
    </location>
</feature>
<dbReference type="PROSITE" id="PS50932">
    <property type="entry name" value="HTH_LACI_2"/>
    <property type="match status" value="1"/>
</dbReference>
<dbReference type="Pfam" id="PF00356">
    <property type="entry name" value="LacI"/>
    <property type="match status" value="1"/>
</dbReference>
<dbReference type="OrthoDB" id="3227375at2"/>